<comment type="subcellular location">
    <subcellularLocation>
        <location evidence="1">Membrane</location>
        <topology evidence="1">Single-pass type I membrane protein</topology>
    </subcellularLocation>
</comment>
<dbReference type="CDD" id="cd00099">
    <property type="entry name" value="IgV"/>
    <property type="match status" value="1"/>
</dbReference>
<evidence type="ECO:0000256" key="10">
    <source>
        <dbReference type="ARBA" id="ARBA00023319"/>
    </source>
</evidence>
<evidence type="ECO:0000256" key="5">
    <source>
        <dbReference type="ARBA" id="ARBA00022989"/>
    </source>
</evidence>
<evidence type="ECO:0000256" key="6">
    <source>
        <dbReference type="ARBA" id="ARBA00023130"/>
    </source>
</evidence>
<evidence type="ECO:0000259" key="11">
    <source>
        <dbReference type="PROSITE" id="PS50835"/>
    </source>
</evidence>
<dbReference type="GO" id="GO:0042288">
    <property type="term" value="F:MHC class I protein binding"/>
    <property type="evidence" value="ECO:0007669"/>
    <property type="project" value="InterPro"/>
</dbReference>
<dbReference type="PROSITE" id="PS50835">
    <property type="entry name" value="IG_LIKE"/>
    <property type="match status" value="1"/>
</dbReference>
<dbReference type="Gene3D" id="2.60.40.10">
    <property type="entry name" value="Immunoglobulins"/>
    <property type="match status" value="1"/>
</dbReference>
<keyword evidence="10" id="KW-0393">Immunoglobulin domain</keyword>
<dbReference type="EMBL" id="DYDO01000007">
    <property type="protein sequence ID" value="DBA20855.1"/>
    <property type="molecule type" value="Genomic_DNA"/>
</dbReference>
<dbReference type="InterPro" id="IPR036179">
    <property type="entry name" value="Ig-like_dom_sf"/>
</dbReference>
<proteinExistence type="predicted"/>
<dbReference type="GO" id="GO:0015026">
    <property type="term" value="F:coreceptor activity"/>
    <property type="evidence" value="ECO:0007669"/>
    <property type="project" value="InterPro"/>
</dbReference>
<evidence type="ECO:0000313" key="12">
    <source>
        <dbReference type="EMBL" id="DBA20855.1"/>
    </source>
</evidence>
<evidence type="ECO:0000256" key="3">
    <source>
        <dbReference type="ARBA" id="ARBA00022729"/>
    </source>
</evidence>
<keyword evidence="5" id="KW-1133">Transmembrane helix</keyword>
<keyword evidence="7" id="KW-0472">Membrane</keyword>
<dbReference type="GO" id="GO:0016020">
    <property type="term" value="C:membrane"/>
    <property type="evidence" value="ECO:0007669"/>
    <property type="project" value="UniProtKB-SubCell"/>
</dbReference>
<name>A0AAV3A762_PYXAD</name>
<gene>
    <name evidence="12" type="ORF">GDO54_017596</name>
</gene>
<dbReference type="AlphaFoldDB" id="A0AAV3A762"/>
<organism evidence="12 13">
    <name type="scientific">Pyxicephalus adspersus</name>
    <name type="common">African bullfrog</name>
    <dbReference type="NCBI Taxonomy" id="30357"/>
    <lineage>
        <taxon>Eukaryota</taxon>
        <taxon>Metazoa</taxon>
        <taxon>Chordata</taxon>
        <taxon>Craniata</taxon>
        <taxon>Vertebrata</taxon>
        <taxon>Euteleostomi</taxon>
        <taxon>Amphibia</taxon>
        <taxon>Batrachia</taxon>
        <taxon>Anura</taxon>
        <taxon>Neobatrachia</taxon>
        <taxon>Ranoidea</taxon>
        <taxon>Pyxicephalidae</taxon>
        <taxon>Pyxicephalinae</taxon>
        <taxon>Pyxicephalus</taxon>
    </lineage>
</organism>
<reference evidence="12" key="1">
    <citation type="thesis" date="2020" institute="ProQuest LLC" country="789 East Eisenhower Parkway, Ann Arbor, MI, USA">
        <title>Comparative Genomics and Chromosome Evolution.</title>
        <authorList>
            <person name="Mudd A.B."/>
        </authorList>
    </citation>
    <scope>NUCLEOTIDE SEQUENCE</scope>
    <source>
        <strain evidence="12">1538</strain>
        <tissue evidence="12">Blood</tissue>
    </source>
</reference>
<evidence type="ECO:0000313" key="13">
    <source>
        <dbReference type="Proteomes" id="UP001181693"/>
    </source>
</evidence>
<dbReference type="GO" id="GO:0002250">
    <property type="term" value="P:adaptive immune response"/>
    <property type="evidence" value="ECO:0007669"/>
    <property type="project" value="UniProtKB-KW"/>
</dbReference>
<keyword evidence="9" id="KW-0325">Glycoprotein</keyword>
<dbReference type="Pfam" id="PF07686">
    <property type="entry name" value="V-set"/>
    <property type="match status" value="1"/>
</dbReference>
<dbReference type="InterPro" id="IPR007110">
    <property type="entry name" value="Ig-like_dom"/>
</dbReference>
<evidence type="ECO:0000256" key="9">
    <source>
        <dbReference type="ARBA" id="ARBA00023180"/>
    </source>
</evidence>
<accession>A0AAV3A762</accession>
<dbReference type="InterPro" id="IPR042414">
    <property type="entry name" value="CD8B"/>
</dbReference>
<keyword evidence="4" id="KW-0391">Immunity</keyword>
<dbReference type="PANTHER" id="PTHR11292:SF7">
    <property type="entry name" value="T-CELL SURFACE GLYCOPROTEIN CD8 BETA CHAIN-RELATED"/>
    <property type="match status" value="1"/>
</dbReference>
<dbReference type="GO" id="GO:0050776">
    <property type="term" value="P:regulation of immune response"/>
    <property type="evidence" value="ECO:0007669"/>
    <property type="project" value="InterPro"/>
</dbReference>
<comment type="caution">
    <text evidence="12">The sequence shown here is derived from an EMBL/GenBank/DDBJ whole genome shotgun (WGS) entry which is preliminary data.</text>
</comment>
<protein>
    <recommendedName>
        <fullName evidence="11">Ig-like domain-containing protein</fullName>
    </recommendedName>
</protein>
<evidence type="ECO:0000256" key="2">
    <source>
        <dbReference type="ARBA" id="ARBA00022692"/>
    </source>
</evidence>
<evidence type="ECO:0000256" key="4">
    <source>
        <dbReference type="ARBA" id="ARBA00022859"/>
    </source>
</evidence>
<keyword evidence="13" id="KW-1185">Reference proteome</keyword>
<feature type="domain" description="Ig-like" evidence="11">
    <location>
        <begin position="1"/>
        <end position="74"/>
    </location>
</feature>
<keyword evidence="8" id="KW-1015">Disulfide bond</keyword>
<keyword evidence="6" id="KW-1064">Adaptive immunity</keyword>
<dbReference type="Proteomes" id="UP001181693">
    <property type="component" value="Unassembled WGS sequence"/>
</dbReference>
<evidence type="ECO:0000256" key="1">
    <source>
        <dbReference type="ARBA" id="ARBA00004479"/>
    </source>
</evidence>
<dbReference type="PANTHER" id="PTHR11292">
    <property type="entry name" value="T-CELL SURFACE GLYCOPROTEIN CD8 BETA CHAIN"/>
    <property type="match status" value="1"/>
</dbReference>
<evidence type="ECO:0000256" key="8">
    <source>
        <dbReference type="ARBA" id="ARBA00023157"/>
    </source>
</evidence>
<dbReference type="InterPro" id="IPR013783">
    <property type="entry name" value="Ig-like_fold"/>
</dbReference>
<dbReference type="SUPFAM" id="SSF48726">
    <property type="entry name" value="Immunoglobulin"/>
    <property type="match status" value="1"/>
</dbReference>
<dbReference type="SMART" id="SM00406">
    <property type="entry name" value="IGv"/>
    <property type="match status" value="1"/>
</dbReference>
<dbReference type="GO" id="GO:0009986">
    <property type="term" value="C:cell surface"/>
    <property type="evidence" value="ECO:0007669"/>
    <property type="project" value="TreeGrafter"/>
</dbReference>
<evidence type="ECO:0000256" key="7">
    <source>
        <dbReference type="ARBA" id="ARBA00023136"/>
    </source>
</evidence>
<keyword evidence="2" id="KW-0812">Transmembrane</keyword>
<dbReference type="InterPro" id="IPR013106">
    <property type="entry name" value="Ig_V-set"/>
</dbReference>
<keyword evidence="3" id="KW-0732">Signal</keyword>
<sequence length="93" mass="10616">MQGSKVSNHVLSWYRQTKEDGIQFLVSHRDRSRPVYGEGVGERFISELEEATNAFTLTIGNAEKSDEGLYYCAVWYKSQYIFGEGTEIKVKGK</sequence>